<dbReference type="Pfam" id="PF14663">
    <property type="entry name" value="RasGEF_N_2"/>
    <property type="match status" value="1"/>
</dbReference>
<dbReference type="SMART" id="SM01310">
    <property type="entry name" value="RICTOR_V"/>
    <property type="match status" value="1"/>
</dbReference>
<feature type="compositionally biased region" description="Polar residues" evidence="2">
    <location>
        <begin position="1300"/>
        <end position="1313"/>
    </location>
</feature>
<evidence type="ECO:0000313" key="7">
    <source>
        <dbReference type="RefSeq" id="XP_065648769.1"/>
    </source>
</evidence>
<dbReference type="RefSeq" id="XP_065648769.1">
    <property type="nucleotide sequence ID" value="XM_065792697.1"/>
</dbReference>
<proteinExistence type="inferred from homology"/>
<dbReference type="InterPro" id="IPR016024">
    <property type="entry name" value="ARM-type_fold"/>
</dbReference>
<dbReference type="InterPro" id="IPR028267">
    <property type="entry name" value="Pianissimo_N"/>
</dbReference>
<evidence type="ECO:0000259" key="3">
    <source>
        <dbReference type="SMART" id="SM01307"/>
    </source>
</evidence>
<sequence length="1730" mass="197702">MKKFKRRSVNSFQFAQKSDPQNAEEAPPLDLSRDVAENMKYLLTEITRKDHMTTSRRMGFLNNFSQFVRCVPSTSNFGFTFDQISACLRVALISPAMQVRAACFRAFRHLLIDAESLKIFLQQRLDIFIIRTLDTLAKKDDSERVQALRLIRKIVYLCPESFPISLGMSLAAICCDMSTEKDHMSRPCLATLCELAVSNIAVASYCGVVHAVILNTLDCTFPRMNEALISTVLFLLNHPHYRCYVRKNYGLEAVLAPFTDIYYRYNAEIPENLLKDDQINRMGSASLALIAIIKSWSGFIYICNPECNTIETLFGVFRLPHTEIRKVMIDMFFEIFCLCKPVWTNHFTEALLSVDPSSPQDSWSLTEDFVVAEAEVILPHLAKQKRVNMIESYLSLMLHTFFDAGILDSLVSVVTTSDDYICIRGCILLGELLYMANILMPPSFSSHSNCLPSLMAALAANNEKSPEERGKASAAVGYLHQLHQMKMQKPQCNSLFMREIVAQFKNNTKTKTLEYQISSRDTDDVLTAIRDTQVTTLPEEEFEQWNWDLISALLDSSKMTIKKPDEPLYLRFIRKLLMFYKPDKKLYCMIKQDPENQKYTDVALQLTDFLMQPSEQPEGEKLMLEFLQDITESLAEAVHPGIVNGIFGKSSLTDTLSSGYILIIGRFTSTMNGWITLNKTQSLIPHLFEICSMHSREYLIKLVISSLNYQDTISKIILTKVLIGRSTSSRLFATKFMRVLLSAGTSADFNNWGIERLSFQLYDYDPEVVEAAFSVLEEVCENTANLRKLVEIKPCLMHLGGQGVRLFSRYVSEVIGFEYLKEKNYLDTMVRSWVTEYTREYVNWIEIEIAKSLSTFEPQSQDGLYIRRSNSSTKKKKDVYMLPHLYGELAVNEFGVDLIIKQNLLTDAVNVVVQALTDTLSNVIQLKAALWSIGHISSRWSGMNLILKYQRSSSIGSYEANENLVDLKNEDNHMKNERHEDDQIDIVELVVNMAQNSPVLTVRGTCFFVLGLMASTNLGAGKLEDLGWSSVRHQGTDIWPVIEPEYTYIMEQEFFDDDKEKEINCEEADVHEESETALTSSVYMGEEVINDDCFGAIEITYEKFGKNKKKNKGYNETDVEEKKKKKKGENKKGGDVKMFARHYDLSENNELQEKHYSNTVDTLSTINLSSGLPIETFTNADKVSNPSSNKPVFSSFGIYLGDDDTLDDSIEANVSYNSQMYLHEKVRISENGEQLLPIKEEKSQELPTQEKFRLILSNEESLILDQKVKDEKVKDEKVKEKKVKTLPDPDSSLNSEDRTPTQSPCMTQTQNGNDVGRYRSISLNDRSTMSRAQSSFRSSSFSDSVGNSIHSYKNDRLRTGSDPGVVQNTYVNDFYNQNKNSLKDINENGRTNAKVNRDKSSFATEDDQDRSSSFLSDSSTNDMQLRTSRLRDGSVISLGTKGTRGLSSTFSESPISITYTRDLDNLAYTAWRTLKKQRSFKRDIDFAYRKNNNFPDKWRYSSRSLALQYRRNLDLSKHRRSVGQLALFTRRQISFSTSSNENQSNDRSKIRYVGRCLPMNISDFFKIESYNYEGSWPEHFYEFSAKHNIHTFDQQHYKHVIDRCLACSLSGKYFRSCLHESVEIMTSQKNDDEQLKDSSIVHSNVRDEILKQILNLSSGVSSKVAQQELISLRSKHPLAFQNLCLYSQVMEHLGMFTYRLSIRRFVHALFEGVDFALVIETADHILGRTN</sequence>
<reference evidence="7" key="1">
    <citation type="submission" date="2025-08" db="UniProtKB">
        <authorList>
            <consortium name="RefSeq"/>
        </authorList>
    </citation>
    <scope>IDENTIFICATION</scope>
</reference>
<comment type="similarity">
    <text evidence="1">Belongs to the RICTOR family.</text>
</comment>
<dbReference type="SMART" id="SM01308">
    <property type="entry name" value="RICTOR_N"/>
    <property type="match status" value="1"/>
</dbReference>
<gene>
    <name evidence="7" type="primary">LOC101234483</name>
</gene>
<feature type="region of interest" description="Disordered" evidence="2">
    <location>
        <begin position="1"/>
        <end position="29"/>
    </location>
</feature>
<dbReference type="InterPro" id="IPR029451">
    <property type="entry name" value="RICTOR_M"/>
</dbReference>
<evidence type="ECO:0000256" key="1">
    <source>
        <dbReference type="ARBA" id="ARBA00008878"/>
    </source>
</evidence>
<dbReference type="PANTHER" id="PTHR13298:SF11">
    <property type="entry name" value="RAPAMYCIN-INSENSITIVE COMPANION OF MTOR"/>
    <property type="match status" value="1"/>
</dbReference>
<organism evidence="6 7">
    <name type="scientific">Hydra vulgaris</name>
    <name type="common">Hydra</name>
    <name type="synonym">Hydra attenuata</name>
    <dbReference type="NCBI Taxonomy" id="6087"/>
    <lineage>
        <taxon>Eukaryota</taxon>
        <taxon>Metazoa</taxon>
        <taxon>Cnidaria</taxon>
        <taxon>Hydrozoa</taxon>
        <taxon>Hydroidolina</taxon>
        <taxon>Anthoathecata</taxon>
        <taxon>Aplanulata</taxon>
        <taxon>Hydridae</taxon>
        <taxon>Hydra</taxon>
    </lineage>
</organism>
<evidence type="ECO:0000259" key="5">
    <source>
        <dbReference type="SMART" id="SM01310"/>
    </source>
</evidence>
<dbReference type="Pfam" id="PF14666">
    <property type="entry name" value="RICTOR_M"/>
    <property type="match status" value="1"/>
</dbReference>
<dbReference type="GeneID" id="101234483"/>
<accession>A0ABM4BIA5</accession>
<dbReference type="SMART" id="SM01303">
    <property type="entry name" value="RasGEF_N_2"/>
    <property type="match status" value="1"/>
</dbReference>
<keyword evidence="6" id="KW-1185">Reference proteome</keyword>
<name>A0ABM4BIA5_HYDVU</name>
<dbReference type="SMART" id="SM01307">
    <property type="entry name" value="RICTOR_M"/>
    <property type="match status" value="1"/>
</dbReference>
<dbReference type="Pfam" id="PF14664">
    <property type="entry name" value="RICTOR_N"/>
    <property type="match status" value="1"/>
</dbReference>
<feature type="region of interest" description="Disordered" evidence="2">
    <location>
        <begin position="1273"/>
        <end position="1347"/>
    </location>
</feature>
<dbReference type="InterPro" id="IPR029452">
    <property type="entry name" value="RICTOR_V"/>
</dbReference>
<evidence type="ECO:0000313" key="6">
    <source>
        <dbReference type="Proteomes" id="UP001652625"/>
    </source>
</evidence>
<dbReference type="SUPFAM" id="SSF48371">
    <property type="entry name" value="ARM repeat"/>
    <property type="match status" value="1"/>
</dbReference>
<feature type="compositionally biased region" description="Low complexity" evidence="2">
    <location>
        <begin position="1411"/>
        <end position="1422"/>
    </location>
</feature>
<dbReference type="Proteomes" id="UP001652625">
    <property type="component" value="Chromosome 03"/>
</dbReference>
<dbReference type="InterPro" id="IPR029453">
    <property type="entry name" value="Rictor_IV"/>
</dbReference>
<feature type="compositionally biased region" description="Low complexity" evidence="2">
    <location>
        <begin position="1327"/>
        <end position="1347"/>
    </location>
</feature>
<dbReference type="InterPro" id="IPR028268">
    <property type="entry name" value="Pianissimo_fam"/>
</dbReference>
<dbReference type="PANTHER" id="PTHR13298">
    <property type="entry name" value="CYTOSOLIC REGULATOR PIANISSIMO"/>
    <property type="match status" value="1"/>
</dbReference>
<evidence type="ECO:0000256" key="2">
    <source>
        <dbReference type="SAM" id="MobiDB-lite"/>
    </source>
</evidence>
<feature type="region of interest" description="Disordered" evidence="2">
    <location>
        <begin position="1380"/>
        <end position="1423"/>
    </location>
</feature>
<feature type="domain" description="Rapamycin-insensitive companion of mTOR" evidence="5">
    <location>
        <begin position="923"/>
        <end position="1030"/>
    </location>
</feature>
<evidence type="ECO:0000259" key="4">
    <source>
        <dbReference type="SMART" id="SM01308"/>
    </source>
</evidence>
<dbReference type="Pfam" id="PF14668">
    <property type="entry name" value="RICTOR_V"/>
    <property type="match status" value="1"/>
</dbReference>
<feature type="compositionally biased region" description="Polar residues" evidence="2">
    <location>
        <begin position="9"/>
        <end position="21"/>
    </location>
</feature>
<feature type="domain" description="Rapamycin-insensitive companion of mTOR middle" evidence="3">
    <location>
        <begin position="521"/>
        <end position="743"/>
    </location>
</feature>
<protein>
    <submittedName>
        <fullName evidence="7">Rapamycin-insensitive companion of mTOR isoform X2</fullName>
    </submittedName>
</protein>
<feature type="compositionally biased region" description="Basic and acidic residues" evidence="2">
    <location>
        <begin position="1273"/>
        <end position="1287"/>
    </location>
</feature>
<feature type="domain" description="Rapamycin-insensitive companion of mTOR N-terminal" evidence="4">
    <location>
        <begin position="61"/>
        <end position="441"/>
    </location>
</feature>
<feature type="region of interest" description="Disordered" evidence="2">
    <location>
        <begin position="1110"/>
        <end position="1132"/>
    </location>
</feature>